<gene>
    <name evidence="1" type="ORF">G7B40_009420</name>
</gene>
<proteinExistence type="predicted"/>
<protein>
    <submittedName>
        <fullName evidence="1">Iron-containing redox enzyme family protein</fullName>
    </submittedName>
</protein>
<accession>A0AAP5M4E0</accession>
<dbReference type="RefSeq" id="WP_243902685.1">
    <property type="nucleotide sequence ID" value="NZ_CAWQFN010000623.1"/>
</dbReference>
<dbReference type="InterPro" id="IPR016084">
    <property type="entry name" value="Haem_Oase-like_multi-hlx"/>
</dbReference>
<sequence length="252" mass="28811">MSTVSYETSPTYVGVDPVKIEELRIKHAWITDPIYRASAIVKQMPFFDWVSQLQSPLQFKPAAVQLYYHSATFPKVIGLMLGNTPLSENHMMPFYAKHAYGEADHYQMLMRWILKHKLLNNAKEIEEVIPTLETNACINLAYQLAIEQDRDKWLITINSGIELCSNHLFKALAPKMYEINAGDAYFDIHVEADDHHSIMGMEYIDLQDKESLRGRVLIAKALEGIGLWAAMIHSWIGIDICPKFNLDGTLKK</sequence>
<dbReference type="SUPFAM" id="SSF48613">
    <property type="entry name" value="Heme oxygenase-like"/>
    <property type="match status" value="1"/>
</dbReference>
<dbReference type="Gene3D" id="1.20.910.10">
    <property type="entry name" value="Heme oxygenase-like"/>
    <property type="match status" value="1"/>
</dbReference>
<dbReference type="Pfam" id="PF14518">
    <property type="entry name" value="Haem_oxygenas_2"/>
    <property type="match status" value="1"/>
</dbReference>
<comment type="caution">
    <text evidence="1">The sequence shown here is derived from an EMBL/GenBank/DDBJ whole genome shotgun (WGS) entry which is preliminary data.</text>
</comment>
<dbReference type="Proteomes" id="UP000667802">
    <property type="component" value="Unassembled WGS sequence"/>
</dbReference>
<dbReference type="EMBL" id="JAALHA020000003">
    <property type="protein sequence ID" value="MDR9894786.1"/>
    <property type="molecule type" value="Genomic_DNA"/>
</dbReference>
<reference evidence="2" key="1">
    <citation type="journal article" date="2021" name="Science">
        <title>Hunting the eagle killer: A cyanobacterial neurotoxin causes vacuolar myelinopathy.</title>
        <authorList>
            <person name="Breinlinger S."/>
            <person name="Phillips T.J."/>
            <person name="Haram B.N."/>
            <person name="Mares J."/>
            <person name="Martinez Yerena J.A."/>
            <person name="Hrouzek P."/>
            <person name="Sobotka R."/>
            <person name="Henderson W.M."/>
            <person name="Schmieder P."/>
            <person name="Williams S.M."/>
            <person name="Lauderdale J.D."/>
            <person name="Wilde H.D."/>
            <person name="Gerrin W."/>
            <person name="Kust A."/>
            <person name="Washington J.W."/>
            <person name="Wagner C."/>
            <person name="Geier B."/>
            <person name="Liebeke M."/>
            <person name="Enke H."/>
            <person name="Niedermeyer T.H.J."/>
            <person name="Wilde S.B."/>
        </authorList>
    </citation>
    <scope>NUCLEOTIDE SEQUENCE [LARGE SCALE GENOMIC DNA]</scope>
    <source>
        <strain evidence="2">Thurmond2011</strain>
    </source>
</reference>
<name>A0AAP5M4E0_9CYAN</name>
<evidence type="ECO:0000313" key="1">
    <source>
        <dbReference type="EMBL" id="MDR9894786.1"/>
    </source>
</evidence>
<keyword evidence="2" id="KW-1185">Reference proteome</keyword>
<evidence type="ECO:0000313" key="2">
    <source>
        <dbReference type="Proteomes" id="UP000667802"/>
    </source>
</evidence>
<organism evidence="1 2">
    <name type="scientific">Aetokthonos hydrillicola Thurmond2011</name>
    <dbReference type="NCBI Taxonomy" id="2712845"/>
    <lineage>
        <taxon>Bacteria</taxon>
        <taxon>Bacillati</taxon>
        <taxon>Cyanobacteriota</taxon>
        <taxon>Cyanophyceae</taxon>
        <taxon>Nostocales</taxon>
        <taxon>Hapalosiphonaceae</taxon>
        <taxon>Aetokthonos</taxon>
    </lineage>
</organism>
<dbReference type="AlphaFoldDB" id="A0AAP5M4E0"/>